<gene>
    <name evidence="2" type="ORF">SPHA_49194</name>
</gene>
<evidence type="ECO:0000256" key="1">
    <source>
        <dbReference type="SAM" id="MobiDB-lite"/>
    </source>
</evidence>
<protein>
    <submittedName>
        <fullName evidence="2">USP31</fullName>
        <ecNumber evidence="2">3.4.19.12</ecNumber>
    </submittedName>
</protein>
<name>A0A812D390_ACAPH</name>
<feature type="region of interest" description="Disordered" evidence="1">
    <location>
        <begin position="335"/>
        <end position="354"/>
    </location>
</feature>
<dbReference type="AlphaFoldDB" id="A0A812D390"/>
<accession>A0A812D390</accession>
<comment type="caution">
    <text evidence="2">The sequence shown here is derived from an EMBL/GenBank/DDBJ whole genome shotgun (WGS) entry which is preliminary data.</text>
</comment>
<dbReference type="EMBL" id="CAHIKZ030002790">
    <property type="protein sequence ID" value="CAE1292281.1"/>
    <property type="molecule type" value="Genomic_DNA"/>
</dbReference>
<evidence type="ECO:0000313" key="2">
    <source>
        <dbReference type="EMBL" id="CAE1292281.1"/>
    </source>
</evidence>
<reference evidence="2" key="1">
    <citation type="submission" date="2021-01" db="EMBL/GenBank/DDBJ databases">
        <authorList>
            <person name="Li R."/>
            <person name="Bekaert M."/>
        </authorList>
    </citation>
    <scope>NUCLEOTIDE SEQUENCE</scope>
    <source>
        <strain evidence="2">Farmed</strain>
    </source>
</reference>
<keyword evidence="3" id="KW-1185">Reference proteome</keyword>
<organism evidence="2 3">
    <name type="scientific">Acanthosepion pharaonis</name>
    <name type="common">Pharaoh cuttlefish</name>
    <name type="synonym">Sepia pharaonis</name>
    <dbReference type="NCBI Taxonomy" id="158019"/>
    <lineage>
        <taxon>Eukaryota</taxon>
        <taxon>Metazoa</taxon>
        <taxon>Spiralia</taxon>
        <taxon>Lophotrochozoa</taxon>
        <taxon>Mollusca</taxon>
        <taxon>Cephalopoda</taxon>
        <taxon>Coleoidea</taxon>
        <taxon>Decapodiformes</taxon>
        <taxon>Sepiida</taxon>
        <taxon>Sepiina</taxon>
        <taxon>Sepiidae</taxon>
        <taxon>Acanthosepion</taxon>
    </lineage>
</organism>
<feature type="region of interest" description="Disordered" evidence="1">
    <location>
        <begin position="102"/>
        <end position="121"/>
    </location>
</feature>
<sequence length="354" mass="38458">MLLQRDRRTARRARARDRRSTCRRTCANARLLASGARLEQRRIGRRLGERQGRPVAIEGEAAQVLPTMSSRPGDQRVGCCEHRYSASTVCNIRPCERRKLPAAGDARRTGGDARQSRDRGRGRVVSIALVRGTLSRPRCEAPCPVPQIVDRLTDRDIASGADAVRLGRRHPPGIAAPASSWSVPGRWSPWGAAPGLTNDPLAPLLQITPTIAVADRAIARREGPGAQHRLVIGQARQDAEGLVFVIPAIQDRRARRAFPYCAGSHCQLAATDSVLRGSSNGRRELTMIEPPTPPSSSRASDVFFGGRDRLAVELGEDQPRSMPLIDTFAPSPPAVWSMVTPGRRDSDSATFTSG</sequence>
<evidence type="ECO:0000313" key="3">
    <source>
        <dbReference type="Proteomes" id="UP000597762"/>
    </source>
</evidence>
<dbReference type="EC" id="3.4.19.12" evidence="2"/>
<keyword evidence="2" id="KW-0378">Hydrolase</keyword>
<dbReference type="GO" id="GO:0004843">
    <property type="term" value="F:cysteine-type deubiquitinase activity"/>
    <property type="evidence" value="ECO:0007669"/>
    <property type="project" value="UniProtKB-EC"/>
</dbReference>
<proteinExistence type="predicted"/>
<dbReference type="Proteomes" id="UP000597762">
    <property type="component" value="Unassembled WGS sequence"/>
</dbReference>